<keyword evidence="3" id="KW-0805">Transcription regulation</keyword>
<dbReference type="Pfam" id="PF04855">
    <property type="entry name" value="SNF5"/>
    <property type="match status" value="1"/>
</dbReference>
<dbReference type="Proteomes" id="UP000887575">
    <property type="component" value="Unassembled WGS sequence"/>
</dbReference>
<protein>
    <submittedName>
        <fullName evidence="9">SWI/SNF-related matrix-associated actin-dependent regulator of chromatin subfamily B member 1</fullName>
    </submittedName>
</protein>
<proteinExistence type="inferred from homology"/>
<keyword evidence="5" id="KW-0539">Nucleus</keyword>
<sequence length="375" mass="42187">MYGPRPQSFDLEDGGERYYIGFEIGHYLKLARGTFYKKYPLLWKRVATMEEKGRIKSINASPAFLAANIMLVRQTEIDEVLAGKDEKYKGIGGQSTPRAEGEFTSSKPNPPKTPVISGLIGRNVVSGSHHLEAVPASHPSAYGRGKCKQIETIYSTDDLGQAQRLMENAEQLEVLMPIRLDMEIDGIKLRDTFCYNRSEQLITPNLVAERLCTDLGLPLASFQSAISAAIFQQSEAAEEMQQGPSEVTDQRTILKLNINVGNQILIDQFEWDLSDPSNNPEDFAENLCAELGLGGEFRSAISYSIRGQLNWHQKTHSFFESPLPAVYCPFRNPSDCEQWGPCLETLTDAEIDKMMRDQDRNTRRMRRLVGSHNPF</sequence>
<feature type="domain" description="SWI/SNF Subunit INI1 DNA binding" evidence="7">
    <location>
        <begin position="5"/>
        <end position="85"/>
    </location>
</feature>
<dbReference type="AlphaFoldDB" id="A0AAF3J7H3"/>
<comment type="similarity">
    <text evidence="2">Belongs to the SNF5 family.</text>
</comment>
<evidence type="ECO:0000256" key="4">
    <source>
        <dbReference type="ARBA" id="ARBA00023163"/>
    </source>
</evidence>
<accession>A0AAF3J7H3</accession>
<dbReference type="Pfam" id="PF21459">
    <property type="entry name" value="INI1_DNA-bd"/>
    <property type="match status" value="1"/>
</dbReference>
<evidence type="ECO:0000256" key="5">
    <source>
        <dbReference type="ARBA" id="ARBA00023242"/>
    </source>
</evidence>
<dbReference type="PANTHER" id="PTHR10019">
    <property type="entry name" value="SNF5"/>
    <property type="match status" value="1"/>
</dbReference>
<evidence type="ECO:0000313" key="8">
    <source>
        <dbReference type="Proteomes" id="UP000887575"/>
    </source>
</evidence>
<evidence type="ECO:0000256" key="2">
    <source>
        <dbReference type="ARBA" id="ARBA00010239"/>
    </source>
</evidence>
<dbReference type="GO" id="GO:0006338">
    <property type="term" value="P:chromatin remodeling"/>
    <property type="evidence" value="ECO:0007669"/>
    <property type="project" value="InterPro"/>
</dbReference>
<keyword evidence="4" id="KW-0804">Transcription</keyword>
<feature type="region of interest" description="Disordered" evidence="6">
    <location>
        <begin position="88"/>
        <end position="112"/>
    </location>
</feature>
<evidence type="ECO:0000256" key="1">
    <source>
        <dbReference type="ARBA" id="ARBA00004123"/>
    </source>
</evidence>
<evidence type="ECO:0000259" key="7">
    <source>
        <dbReference type="Pfam" id="PF21459"/>
    </source>
</evidence>
<comment type="subcellular location">
    <subcellularLocation>
        <location evidence="1">Nucleus</location>
    </subcellularLocation>
</comment>
<dbReference type="GO" id="GO:0000228">
    <property type="term" value="C:nuclear chromosome"/>
    <property type="evidence" value="ECO:0007669"/>
    <property type="project" value="InterPro"/>
</dbReference>
<reference evidence="9" key="1">
    <citation type="submission" date="2024-02" db="UniProtKB">
        <authorList>
            <consortium name="WormBaseParasite"/>
        </authorList>
    </citation>
    <scope>IDENTIFICATION</scope>
</reference>
<dbReference type="InterPro" id="IPR006939">
    <property type="entry name" value="SNF5"/>
</dbReference>
<evidence type="ECO:0000313" key="9">
    <source>
        <dbReference type="WBParaSite" id="MBELARI_LOCUS21016"/>
    </source>
</evidence>
<evidence type="ECO:0000256" key="6">
    <source>
        <dbReference type="SAM" id="MobiDB-lite"/>
    </source>
</evidence>
<evidence type="ECO:0000256" key="3">
    <source>
        <dbReference type="ARBA" id="ARBA00023015"/>
    </source>
</evidence>
<dbReference type="WBParaSite" id="MBELARI_LOCUS21016">
    <property type="protein sequence ID" value="MBELARI_LOCUS21016"/>
    <property type="gene ID" value="MBELARI_LOCUS21016"/>
</dbReference>
<dbReference type="CDD" id="cd21086">
    <property type="entry name" value="WH_NTD_SMARCB1"/>
    <property type="match status" value="1"/>
</dbReference>
<dbReference type="InterPro" id="IPR048664">
    <property type="entry name" value="INI1_DNA-bd"/>
</dbReference>
<keyword evidence="8" id="KW-1185">Reference proteome</keyword>
<organism evidence="8 9">
    <name type="scientific">Mesorhabditis belari</name>
    <dbReference type="NCBI Taxonomy" id="2138241"/>
    <lineage>
        <taxon>Eukaryota</taxon>
        <taxon>Metazoa</taxon>
        <taxon>Ecdysozoa</taxon>
        <taxon>Nematoda</taxon>
        <taxon>Chromadorea</taxon>
        <taxon>Rhabditida</taxon>
        <taxon>Rhabditina</taxon>
        <taxon>Rhabditomorpha</taxon>
        <taxon>Rhabditoidea</taxon>
        <taxon>Rhabditidae</taxon>
        <taxon>Mesorhabditinae</taxon>
        <taxon>Mesorhabditis</taxon>
    </lineage>
</organism>
<name>A0AAF3J7H3_9BILA</name>